<dbReference type="HOGENOM" id="CLU_2855950_0_0_1"/>
<dbReference type="SUPFAM" id="SSF50249">
    <property type="entry name" value="Nucleic acid-binding proteins"/>
    <property type="match status" value="1"/>
</dbReference>
<gene>
    <name evidence="2" type="ORF">NESG_00365</name>
</gene>
<feature type="domain" description="Replication factor A C-terminal" evidence="1">
    <location>
        <begin position="3"/>
        <end position="57"/>
    </location>
</feature>
<sequence>LSTEDHDEYKKTIAKSIGEEMVIRIRGRETRYNGEPSIQYTAMSITPVDYLEESNNLLAQIRAMG</sequence>
<name>A0A086J569_NEMA1</name>
<dbReference type="EMBL" id="AKIJ01000001">
    <property type="protein sequence ID" value="KFG27287.1"/>
    <property type="molecule type" value="Genomic_DNA"/>
</dbReference>
<keyword evidence="3" id="KW-1185">Reference proteome</keyword>
<dbReference type="GeneID" id="77675338"/>
<evidence type="ECO:0000313" key="3">
    <source>
        <dbReference type="Proteomes" id="UP000054524"/>
    </source>
</evidence>
<feature type="non-terminal residue" evidence="2">
    <location>
        <position position="1"/>
    </location>
</feature>
<evidence type="ECO:0000259" key="1">
    <source>
        <dbReference type="Pfam" id="PF08646"/>
    </source>
</evidence>
<dbReference type="Pfam" id="PF08646">
    <property type="entry name" value="Rep_fac-A_C"/>
    <property type="match status" value="1"/>
</dbReference>
<dbReference type="Proteomes" id="UP000054524">
    <property type="component" value="Unassembled WGS sequence"/>
</dbReference>
<dbReference type="Gene3D" id="2.40.50.140">
    <property type="entry name" value="Nucleic acid-binding proteins"/>
    <property type="match status" value="1"/>
</dbReference>
<reference evidence="2 3" key="1">
    <citation type="journal article" date="2014" name="Genome Announc.">
        <title>Genome Sequence of the Microsporidian Species Nematocida sp1 Strain ERTm6 (ATCC PRA-372).</title>
        <authorList>
            <person name="Bakowski M.A."/>
            <person name="Priest M."/>
            <person name="Young S."/>
            <person name="Cuomo C.A."/>
            <person name="Troemel E.R."/>
        </authorList>
    </citation>
    <scope>NUCLEOTIDE SEQUENCE [LARGE SCALE GENOMIC DNA]</scope>
    <source>
        <strain evidence="2 3">ERTm6</strain>
    </source>
</reference>
<organism evidence="2 3">
    <name type="scientific">Nematocida ausubeli (strain ATCC PRA-371 / ERTm2)</name>
    <name type="common">Nematode killer fungus</name>
    <dbReference type="NCBI Taxonomy" id="1913371"/>
    <lineage>
        <taxon>Eukaryota</taxon>
        <taxon>Fungi</taxon>
        <taxon>Fungi incertae sedis</taxon>
        <taxon>Microsporidia</taxon>
        <taxon>Nematocida</taxon>
    </lineage>
</organism>
<proteinExistence type="predicted"/>
<comment type="caution">
    <text evidence="2">The sequence shown here is derived from an EMBL/GenBank/DDBJ whole genome shotgun (WGS) entry which is preliminary data.</text>
</comment>
<dbReference type="InterPro" id="IPR012340">
    <property type="entry name" value="NA-bd_OB-fold"/>
</dbReference>
<dbReference type="RefSeq" id="XP_052905842.1">
    <property type="nucleotide sequence ID" value="XM_053048017.1"/>
</dbReference>
<accession>A0A086J569</accession>
<protein>
    <recommendedName>
        <fullName evidence="1">Replication factor A C-terminal domain-containing protein</fullName>
    </recommendedName>
</protein>
<evidence type="ECO:0000313" key="2">
    <source>
        <dbReference type="EMBL" id="KFG27287.1"/>
    </source>
</evidence>
<dbReference type="InterPro" id="IPR013955">
    <property type="entry name" value="Rep_factor-A_C"/>
</dbReference>
<dbReference type="AlphaFoldDB" id="A0A086J569"/>